<proteinExistence type="predicted"/>
<feature type="chain" id="PRO_5035385214" evidence="1">
    <location>
        <begin position="20"/>
        <end position="178"/>
    </location>
</feature>
<name>A0A7I8XQR2_BURXY</name>
<evidence type="ECO:0000313" key="3">
    <source>
        <dbReference type="Proteomes" id="UP000659654"/>
    </source>
</evidence>
<dbReference type="Proteomes" id="UP000659654">
    <property type="component" value="Unassembled WGS sequence"/>
</dbReference>
<dbReference type="Proteomes" id="UP000582659">
    <property type="component" value="Unassembled WGS sequence"/>
</dbReference>
<reference evidence="2" key="1">
    <citation type="submission" date="2020-09" db="EMBL/GenBank/DDBJ databases">
        <authorList>
            <person name="Kikuchi T."/>
        </authorList>
    </citation>
    <scope>NUCLEOTIDE SEQUENCE</scope>
    <source>
        <strain evidence="2">Ka4C1</strain>
    </source>
</reference>
<gene>
    <name evidence="2" type="ORF">BXYJ_LOCUS2129</name>
</gene>
<organism evidence="2 3">
    <name type="scientific">Bursaphelenchus xylophilus</name>
    <name type="common">Pinewood nematode worm</name>
    <name type="synonym">Aphelenchoides xylophilus</name>
    <dbReference type="NCBI Taxonomy" id="6326"/>
    <lineage>
        <taxon>Eukaryota</taxon>
        <taxon>Metazoa</taxon>
        <taxon>Ecdysozoa</taxon>
        <taxon>Nematoda</taxon>
        <taxon>Chromadorea</taxon>
        <taxon>Rhabditida</taxon>
        <taxon>Tylenchina</taxon>
        <taxon>Tylenchomorpha</taxon>
        <taxon>Aphelenchoidea</taxon>
        <taxon>Aphelenchoididae</taxon>
        <taxon>Bursaphelenchus</taxon>
    </lineage>
</organism>
<keyword evidence="1" id="KW-0732">Signal</keyword>
<accession>A0A7I8XQR2</accession>
<keyword evidence="3" id="KW-1185">Reference proteome</keyword>
<dbReference type="EMBL" id="CAJFCV020000001">
    <property type="protein sequence ID" value="CAG9087119.1"/>
    <property type="molecule type" value="Genomic_DNA"/>
</dbReference>
<evidence type="ECO:0000313" key="2">
    <source>
        <dbReference type="EMBL" id="CAD5210839.1"/>
    </source>
</evidence>
<feature type="signal peptide" evidence="1">
    <location>
        <begin position="1"/>
        <end position="19"/>
    </location>
</feature>
<protein>
    <submittedName>
        <fullName evidence="2">(pine wood nematode) hypothetical protein</fullName>
    </submittedName>
</protein>
<evidence type="ECO:0000256" key="1">
    <source>
        <dbReference type="SAM" id="SignalP"/>
    </source>
</evidence>
<sequence length="178" mass="19731">MKARECLPLLFLLLTAVQADSYAKIKQIIAKYGSPYFTDSFLTAGCDSVYNSVISKANLSDATDDLESALMGKVMSQTKFIGPAMAFLGHVPNATDYIDVFVGIFSPKLTKIYNNIKKKNPKNKKVFSNLVAKAATKKFFTTSVKQIEAQVGPTVWKHAVHDLYSVVNFNFYGIKKIN</sequence>
<dbReference type="AlphaFoldDB" id="A0A7I8XQR2"/>
<comment type="caution">
    <text evidence="2">The sequence shown here is derived from an EMBL/GenBank/DDBJ whole genome shotgun (WGS) entry which is preliminary data.</text>
</comment>
<dbReference type="EMBL" id="CAJFDI010000001">
    <property type="protein sequence ID" value="CAD5210839.1"/>
    <property type="molecule type" value="Genomic_DNA"/>
</dbReference>